<dbReference type="EMBL" id="KN832982">
    <property type="protein sequence ID" value="KIM86480.1"/>
    <property type="molecule type" value="Genomic_DNA"/>
</dbReference>
<dbReference type="OrthoDB" id="3042688at2759"/>
<sequence length="650" mass="74339">MQIKFGAILLLAPDVHKKPPGTKKPTGQKNDFIGKKLQLLENFASHWRQAMVCDKQTDFYNKITMLAVKTWSYHEDYCFLTNEADKDEEEVNLPNEFSLLEEDNEDEDELSLEEAERRQLIYKKLRTKLGQWYQHRYKHVPTIDATPDGTKNPLLALFPSTKLKAPHRAWVINKYMWMYYDTRITEEAERCIIIAQQKFNQATKEEIDDQDLKEPIDLVIHKETAMEFWETESEATKEEVRAQVETDYNAEVEAWNSKKELPKTAQKYHQRLKTAGKLLQPIVNTVSKMMGIPVVLMMPVPIPKKKVFMPTNWAPLPVLPGIIKILWATKLQSSHWYDGRELNSVSSPSEELLLHSLPKDSTVSSDTVPLAARMSLLHSATPELLPILDDVQLQMPPQMQVPVPFASPQICLHSTSLTASTFSHPRPVAPEDHIDVPASPLSCAWPVCPPTPENDIDMEPPPPISPTHSTIAPCLLVPVNTLEVPLDSHAQGNLLPDMSSWPWHMLDMYNYLKNETTMGVNGEKVVATREWGNEWLACVHEFMGCQKLAGFPDEGLAYPLKGKPIEISYWQKLHRPWKDQGLRARTLGKFETDWWSWWKSLQPDAQEANTTEHMLPSHIDMDWSTLRASGQNGLLLIMVSCMVGEMVWMQ</sequence>
<gene>
    <name evidence="1" type="ORF">PILCRDRAFT_4959</name>
</gene>
<proteinExistence type="predicted"/>
<reference evidence="2" key="2">
    <citation type="submission" date="2015-01" db="EMBL/GenBank/DDBJ databases">
        <title>Evolutionary Origins and Diversification of the Mycorrhizal Mutualists.</title>
        <authorList>
            <consortium name="DOE Joint Genome Institute"/>
            <consortium name="Mycorrhizal Genomics Consortium"/>
            <person name="Kohler A."/>
            <person name="Kuo A."/>
            <person name="Nagy L.G."/>
            <person name="Floudas D."/>
            <person name="Copeland A."/>
            <person name="Barry K.W."/>
            <person name="Cichocki N."/>
            <person name="Veneault-Fourrey C."/>
            <person name="LaButti K."/>
            <person name="Lindquist E.A."/>
            <person name="Lipzen A."/>
            <person name="Lundell T."/>
            <person name="Morin E."/>
            <person name="Murat C."/>
            <person name="Riley R."/>
            <person name="Ohm R."/>
            <person name="Sun H."/>
            <person name="Tunlid A."/>
            <person name="Henrissat B."/>
            <person name="Grigoriev I.V."/>
            <person name="Hibbett D.S."/>
            <person name="Martin F."/>
        </authorList>
    </citation>
    <scope>NUCLEOTIDE SEQUENCE [LARGE SCALE GENOMIC DNA]</scope>
    <source>
        <strain evidence="2">F 1598</strain>
    </source>
</reference>
<dbReference type="InParanoid" id="A0A0C3FQR9"/>
<accession>A0A0C3FQR9</accession>
<name>A0A0C3FQR9_PILCF</name>
<evidence type="ECO:0000313" key="1">
    <source>
        <dbReference type="EMBL" id="KIM86480.1"/>
    </source>
</evidence>
<protein>
    <submittedName>
        <fullName evidence="1">Uncharacterized protein</fullName>
    </submittedName>
</protein>
<dbReference type="Proteomes" id="UP000054166">
    <property type="component" value="Unassembled WGS sequence"/>
</dbReference>
<dbReference type="STRING" id="765440.A0A0C3FQR9"/>
<dbReference type="HOGENOM" id="CLU_021700_0_0_1"/>
<keyword evidence="2" id="KW-1185">Reference proteome</keyword>
<dbReference type="AlphaFoldDB" id="A0A0C3FQR9"/>
<organism evidence="1 2">
    <name type="scientific">Piloderma croceum (strain F 1598)</name>
    <dbReference type="NCBI Taxonomy" id="765440"/>
    <lineage>
        <taxon>Eukaryota</taxon>
        <taxon>Fungi</taxon>
        <taxon>Dikarya</taxon>
        <taxon>Basidiomycota</taxon>
        <taxon>Agaricomycotina</taxon>
        <taxon>Agaricomycetes</taxon>
        <taxon>Agaricomycetidae</taxon>
        <taxon>Atheliales</taxon>
        <taxon>Atheliaceae</taxon>
        <taxon>Piloderma</taxon>
    </lineage>
</organism>
<evidence type="ECO:0000313" key="2">
    <source>
        <dbReference type="Proteomes" id="UP000054166"/>
    </source>
</evidence>
<reference evidence="1 2" key="1">
    <citation type="submission" date="2014-04" db="EMBL/GenBank/DDBJ databases">
        <authorList>
            <consortium name="DOE Joint Genome Institute"/>
            <person name="Kuo A."/>
            <person name="Tarkka M."/>
            <person name="Buscot F."/>
            <person name="Kohler A."/>
            <person name="Nagy L.G."/>
            <person name="Floudas D."/>
            <person name="Copeland A."/>
            <person name="Barry K.W."/>
            <person name="Cichocki N."/>
            <person name="Veneault-Fourrey C."/>
            <person name="LaButti K."/>
            <person name="Lindquist E.A."/>
            <person name="Lipzen A."/>
            <person name="Lundell T."/>
            <person name="Morin E."/>
            <person name="Murat C."/>
            <person name="Sun H."/>
            <person name="Tunlid A."/>
            <person name="Henrissat B."/>
            <person name="Grigoriev I.V."/>
            <person name="Hibbett D.S."/>
            <person name="Martin F."/>
            <person name="Nordberg H.P."/>
            <person name="Cantor M.N."/>
            <person name="Hua S.X."/>
        </authorList>
    </citation>
    <scope>NUCLEOTIDE SEQUENCE [LARGE SCALE GENOMIC DNA]</scope>
    <source>
        <strain evidence="1 2">F 1598</strain>
    </source>
</reference>